<evidence type="ECO:0000313" key="2">
    <source>
        <dbReference type="EMBL" id="AZQ11629.1"/>
    </source>
</evidence>
<accession>A0ABM7DPM8</accession>
<dbReference type="Proteomes" id="UP000278437">
    <property type="component" value="Chromosome"/>
</dbReference>
<sequence length="79" mass="8765">MFSTTLIGQIMAFGVFSLFVWGIYSWSYSLGKRKTSTPRKTAVIATCLLALPPVLFLYLLLLSLKPDYENQTADAGEQA</sequence>
<keyword evidence="1" id="KW-1133">Transmembrane helix</keyword>
<name>A0ABM7DPM8_9GAMM</name>
<evidence type="ECO:0000256" key="1">
    <source>
        <dbReference type="SAM" id="Phobius"/>
    </source>
</evidence>
<evidence type="ECO:0000313" key="3">
    <source>
        <dbReference type="Proteomes" id="UP000278437"/>
    </source>
</evidence>
<gene>
    <name evidence="2" type="ORF">STH12_02560</name>
</gene>
<protein>
    <recommendedName>
        <fullName evidence="4">Cardiolipin synthase N-terminal domain-containing protein</fullName>
    </recommendedName>
</protein>
<proteinExistence type="predicted"/>
<organism evidence="2 3">
    <name type="scientific">Shewanella khirikhana</name>
    <dbReference type="NCBI Taxonomy" id="1965282"/>
    <lineage>
        <taxon>Bacteria</taxon>
        <taxon>Pseudomonadati</taxon>
        <taxon>Pseudomonadota</taxon>
        <taxon>Gammaproteobacteria</taxon>
        <taxon>Alteromonadales</taxon>
        <taxon>Shewanellaceae</taxon>
        <taxon>Shewanella</taxon>
    </lineage>
</organism>
<feature type="transmembrane region" description="Helical" evidence="1">
    <location>
        <begin position="6"/>
        <end position="30"/>
    </location>
</feature>
<keyword evidence="1" id="KW-0812">Transmembrane</keyword>
<keyword evidence="1" id="KW-0472">Membrane</keyword>
<reference evidence="3" key="1">
    <citation type="submission" date="2017-03" db="EMBL/GenBank/DDBJ databases">
        <title>Full genome sequence of a non-lethal Shewanella isolate that potentiates virulence of Vibio parahaemolyticus causing acute hepatopancreatic necrosis disease (AHPND) in shrimp.</title>
        <authorList>
            <person name="Prachumwat A."/>
            <person name="Sritunyalucksana K."/>
        </authorList>
    </citation>
    <scope>NUCLEOTIDE SEQUENCE [LARGE SCALE GENOMIC DNA]</scope>
    <source>
        <strain evidence="3">TH2012</strain>
    </source>
</reference>
<dbReference type="EMBL" id="CP020373">
    <property type="protein sequence ID" value="AZQ11629.1"/>
    <property type="molecule type" value="Genomic_DNA"/>
</dbReference>
<keyword evidence="3" id="KW-1185">Reference proteome</keyword>
<feature type="transmembrane region" description="Helical" evidence="1">
    <location>
        <begin position="42"/>
        <end position="61"/>
    </location>
</feature>
<evidence type="ECO:0008006" key="4">
    <source>
        <dbReference type="Google" id="ProtNLM"/>
    </source>
</evidence>